<organism evidence="1 2">
    <name type="scientific">Paramuricea clavata</name>
    <name type="common">Red gorgonian</name>
    <name type="synonym">Violescent sea-whip</name>
    <dbReference type="NCBI Taxonomy" id="317549"/>
    <lineage>
        <taxon>Eukaryota</taxon>
        <taxon>Metazoa</taxon>
        <taxon>Cnidaria</taxon>
        <taxon>Anthozoa</taxon>
        <taxon>Octocorallia</taxon>
        <taxon>Malacalcyonacea</taxon>
        <taxon>Plexauridae</taxon>
        <taxon>Paramuricea</taxon>
    </lineage>
</organism>
<gene>
    <name evidence="1" type="ORF">PACLA_8A048522</name>
</gene>
<protein>
    <submittedName>
        <fullName evidence="1">Uncharacterized protein</fullName>
    </submittedName>
</protein>
<comment type="caution">
    <text evidence="1">The sequence shown here is derived from an EMBL/GenBank/DDBJ whole genome shotgun (WGS) entry which is preliminary data.</text>
</comment>
<evidence type="ECO:0000313" key="1">
    <source>
        <dbReference type="EMBL" id="CAB4026431.1"/>
    </source>
</evidence>
<keyword evidence="2" id="KW-1185">Reference proteome</keyword>
<proteinExistence type="predicted"/>
<dbReference type="EMBL" id="CACRXK020014195">
    <property type="protein sequence ID" value="CAB4026431.1"/>
    <property type="molecule type" value="Genomic_DNA"/>
</dbReference>
<evidence type="ECO:0000313" key="2">
    <source>
        <dbReference type="Proteomes" id="UP001152795"/>
    </source>
</evidence>
<name>A0A6S7J8M4_PARCT</name>
<reference evidence="1" key="1">
    <citation type="submission" date="2020-04" db="EMBL/GenBank/DDBJ databases">
        <authorList>
            <person name="Alioto T."/>
            <person name="Alioto T."/>
            <person name="Gomez Garrido J."/>
        </authorList>
    </citation>
    <scope>NUCLEOTIDE SEQUENCE</scope>
    <source>
        <strain evidence="1">A484AB</strain>
    </source>
</reference>
<dbReference type="AlphaFoldDB" id="A0A6S7J8M4"/>
<sequence>MSITKVSDFTKDSFCFEDAVVNSYGSKIIDLTACDQGPILLKVTDCNTPTLYPGIDDETEMYEPKGNDPIDHRKYQNKRFYVDAIVRIKGIFMSGNTTSIQVKLYEANILKEKPRIPRKRLLRD</sequence>
<dbReference type="Proteomes" id="UP001152795">
    <property type="component" value="Unassembled WGS sequence"/>
</dbReference>
<accession>A0A6S7J8M4</accession>